<sequence length="805" mass="85789">MRGRPGVYNILYAYKDAETGLAAGAFAIALVLSLLPEGLRSIEGARRLGMELPSDPQNISAMVETLRAILRRNSLGPTTAALMQAAERRGIPVMRLNDQSLIQLGLGSRQKRIRASITADTSQIAVDIAGDKDLTKRLLDEAGLPVPRGAVYRQADEALAETRRLGWPLVVKPLDGNHGRGVTTGVRDEGTLRAAFDHALRHGRRVIVEQQLPGHDHRILVIGGKVAAVAERLPAHVMGDGRRTIAELIDLVNQDPRRGMGHENMLTRIVPDAAMTALLARSGHDLGTIPAPGQIVQLRDTANLSTGGTAVDRTDDIHPCNRLIAEQAAATIGLDVCGIDFLSPDISRPVSETGGGIVEVNAAPGFRMHLDPSSGQPRDVAAPVIDALFPRGRSSRIPIFAITGTNGKSTTVRMVERILTHHGLNVGMTTTSGIYVGGQLLKAVDASGPRSARSVLRNPTVDAAVLETARGGILREGLGFDGADVGSVLNVTPDHLGLKGIDTLEDLANVKAVVVESVSRRGYSVLNADDPMCVRIARHARGTIVWFSLNGGSRIPELLRRHIESGGTALVREDGADGGMLVIHRSGERKELMPAAAIPATLDGIADFNIANALAAAAICFVHGIPADTIRQSLVQFTNSFADSPGRLNIRDAHDRRFIVDYAHNPAGLAALGQVVDALRSRHRRVIGMVSIPGDRRDSDIIEMGSIAAGIFDEIIFREAPDGRGRPPGETNGLMSEGALSAGTPADRIHRIVDELEAVQATLDRGEAGDLLVILPTSVEQVWQQVLDWTPGDAPTESTRTVTHA</sequence>
<dbReference type="InterPro" id="IPR036565">
    <property type="entry name" value="Mur-like_cat_sf"/>
</dbReference>
<dbReference type="PANTHER" id="PTHR23135">
    <property type="entry name" value="MUR LIGASE FAMILY MEMBER"/>
    <property type="match status" value="1"/>
</dbReference>
<evidence type="ECO:0000256" key="14">
    <source>
        <dbReference type="SAM" id="MobiDB-lite"/>
    </source>
</evidence>
<keyword evidence="15" id="KW-1133">Transmembrane helix</keyword>
<dbReference type="SUPFAM" id="SSF53244">
    <property type="entry name" value="MurD-like peptide ligases, peptide-binding domain"/>
    <property type="match status" value="1"/>
</dbReference>
<comment type="subunit">
    <text evidence="3">Homodimer.</text>
</comment>
<dbReference type="InterPro" id="IPR011095">
    <property type="entry name" value="Dala_Dala_lig_C"/>
</dbReference>
<dbReference type="InterPro" id="IPR018109">
    <property type="entry name" value="Folylpolyglutamate_synth_CS"/>
</dbReference>
<dbReference type="EC" id="6.3.2.29" evidence="5"/>
<comment type="function">
    <text evidence="1">Catalyzes the ATP-dependent polymerization of arginine and aspartate to multi-L-arginyl-poly-L-aspartic acid (cyanophycin; a water-insoluble reserve polymer).</text>
</comment>
<comment type="similarity">
    <text evidence="2">In the C-terminal section; belongs to the MurCDEF family.</text>
</comment>
<dbReference type="GO" id="GO:0005524">
    <property type="term" value="F:ATP binding"/>
    <property type="evidence" value="ECO:0007669"/>
    <property type="project" value="UniProtKB-UniRule"/>
</dbReference>
<evidence type="ECO:0000259" key="16">
    <source>
        <dbReference type="PROSITE" id="PS50975"/>
    </source>
</evidence>
<feature type="domain" description="ATP-grasp" evidence="16">
    <location>
        <begin position="136"/>
        <end position="389"/>
    </location>
</feature>
<evidence type="ECO:0000256" key="11">
    <source>
        <dbReference type="ARBA" id="ARBA00048094"/>
    </source>
</evidence>
<name>T0IVX3_9SPHN</name>
<proteinExistence type="inferred from homology"/>
<dbReference type="NCBIfam" id="NF010623">
    <property type="entry name" value="PRK14016.1"/>
    <property type="match status" value="1"/>
</dbReference>
<dbReference type="PANTHER" id="PTHR23135:SF18">
    <property type="entry name" value="CYANOPHYCIN SYNTHETASE"/>
    <property type="match status" value="1"/>
</dbReference>
<evidence type="ECO:0000256" key="9">
    <source>
        <dbReference type="ARBA" id="ARBA00022840"/>
    </source>
</evidence>
<evidence type="ECO:0000256" key="1">
    <source>
        <dbReference type="ARBA" id="ARBA00003184"/>
    </source>
</evidence>
<evidence type="ECO:0000256" key="2">
    <source>
        <dbReference type="ARBA" id="ARBA00009060"/>
    </source>
</evidence>
<dbReference type="PATRIC" id="fig|1329909.3.peg.444"/>
<gene>
    <name evidence="17" type="ORF">L288_02350</name>
</gene>
<dbReference type="PROSITE" id="PS50975">
    <property type="entry name" value="ATP_GRASP"/>
    <property type="match status" value="1"/>
</dbReference>
<dbReference type="Proteomes" id="UP000015525">
    <property type="component" value="Unassembled WGS sequence"/>
</dbReference>
<comment type="catalytic activity">
    <reaction evidence="11">
        <text>[L-4-(L-arginin-2-N-yl)aspartate](n)-L-aspartate + L-arginine + ATP = [L-4-(L-arginin-2-N-yl)aspartate](n+1) + ADP + phosphate + H(+)</text>
        <dbReference type="Rhea" id="RHEA:23888"/>
        <dbReference type="Rhea" id="RHEA-COMP:13732"/>
        <dbReference type="Rhea" id="RHEA-COMP:13733"/>
        <dbReference type="ChEBI" id="CHEBI:15378"/>
        <dbReference type="ChEBI" id="CHEBI:30616"/>
        <dbReference type="ChEBI" id="CHEBI:32682"/>
        <dbReference type="ChEBI" id="CHEBI:43474"/>
        <dbReference type="ChEBI" id="CHEBI:137986"/>
        <dbReference type="ChEBI" id="CHEBI:137990"/>
        <dbReference type="ChEBI" id="CHEBI:456216"/>
        <dbReference type="EC" id="6.3.2.30"/>
    </reaction>
</comment>
<dbReference type="InterPro" id="IPR013221">
    <property type="entry name" value="Mur_ligase_cen"/>
</dbReference>
<feature type="region of interest" description="Disordered" evidence="14">
    <location>
        <begin position="721"/>
        <end position="740"/>
    </location>
</feature>
<evidence type="ECO:0000256" key="4">
    <source>
        <dbReference type="ARBA" id="ARBA00012968"/>
    </source>
</evidence>
<comment type="catalytic activity">
    <reaction evidence="12">
        <text>[L-4-(L-arginin-2-N-yl)aspartate](n) + L-aspartate + ATP = [L-4-(L-arginin-2-N-yl)aspartate](n)-L-aspartate + ADP + phosphate + H(+)</text>
        <dbReference type="Rhea" id="RHEA:13277"/>
        <dbReference type="Rhea" id="RHEA-COMP:13728"/>
        <dbReference type="Rhea" id="RHEA-COMP:13733"/>
        <dbReference type="ChEBI" id="CHEBI:15378"/>
        <dbReference type="ChEBI" id="CHEBI:29991"/>
        <dbReference type="ChEBI" id="CHEBI:30616"/>
        <dbReference type="ChEBI" id="CHEBI:43474"/>
        <dbReference type="ChEBI" id="CHEBI:137986"/>
        <dbReference type="ChEBI" id="CHEBI:137990"/>
        <dbReference type="ChEBI" id="CHEBI:456216"/>
        <dbReference type="EC" id="6.3.2.29"/>
    </reaction>
</comment>
<evidence type="ECO:0000256" key="5">
    <source>
        <dbReference type="ARBA" id="ARBA00013005"/>
    </source>
</evidence>
<keyword evidence="15" id="KW-0812">Transmembrane</keyword>
<keyword evidence="18" id="KW-1185">Reference proteome</keyword>
<evidence type="ECO:0000256" key="15">
    <source>
        <dbReference type="SAM" id="Phobius"/>
    </source>
</evidence>
<dbReference type="InterPro" id="IPR011761">
    <property type="entry name" value="ATP-grasp"/>
</dbReference>
<dbReference type="InterPro" id="IPR011810">
    <property type="entry name" value="Cya_phycin_syn"/>
</dbReference>
<evidence type="ECO:0000256" key="10">
    <source>
        <dbReference type="ARBA" id="ARBA00031353"/>
    </source>
</evidence>
<reference evidence="17 18" key="1">
    <citation type="journal article" date="2013" name="Genome Announc.">
        <title>Draft Genome Sequence of Sphingobium quisquiliarum Strain P25T, a Novel Hexachlorocyclohexane (HCH)-Degrading Bacterium Isolated from an HCH Dumpsite.</title>
        <authorList>
            <person name="Kumar Singh A."/>
            <person name="Sangwan N."/>
            <person name="Sharma A."/>
            <person name="Gupta V."/>
            <person name="Khurana J.P."/>
            <person name="Lal R."/>
        </authorList>
    </citation>
    <scope>NUCLEOTIDE SEQUENCE [LARGE SCALE GENOMIC DNA]</scope>
    <source>
        <strain evidence="17 18">P25</strain>
    </source>
</reference>
<keyword evidence="8 13" id="KW-0547">Nucleotide-binding</keyword>
<dbReference type="Pfam" id="PF02875">
    <property type="entry name" value="Mur_ligase_C"/>
    <property type="match status" value="1"/>
</dbReference>
<dbReference type="GO" id="GO:0008716">
    <property type="term" value="F:D-alanine-D-alanine ligase activity"/>
    <property type="evidence" value="ECO:0007669"/>
    <property type="project" value="InterPro"/>
</dbReference>
<dbReference type="Pfam" id="PF08245">
    <property type="entry name" value="Mur_ligase_M"/>
    <property type="match status" value="1"/>
</dbReference>
<dbReference type="GO" id="GO:0046872">
    <property type="term" value="F:metal ion binding"/>
    <property type="evidence" value="ECO:0007669"/>
    <property type="project" value="InterPro"/>
</dbReference>
<organism evidence="17 18">
    <name type="scientific">Sphingobium quisquiliarum P25</name>
    <dbReference type="NCBI Taxonomy" id="1329909"/>
    <lineage>
        <taxon>Bacteria</taxon>
        <taxon>Pseudomonadati</taxon>
        <taxon>Pseudomonadota</taxon>
        <taxon>Alphaproteobacteria</taxon>
        <taxon>Sphingomonadales</taxon>
        <taxon>Sphingomonadaceae</taxon>
        <taxon>Sphingobium</taxon>
    </lineage>
</organism>
<protein>
    <recommendedName>
        <fullName evidence="6">Cyanophycin synthetase</fullName>
        <ecNumber evidence="5">6.3.2.29</ecNumber>
        <ecNumber evidence="4">6.3.2.30</ecNumber>
    </recommendedName>
    <alternativeName>
        <fullName evidence="10">Cyanophycin synthase</fullName>
    </alternativeName>
</protein>
<evidence type="ECO:0000256" key="3">
    <source>
        <dbReference type="ARBA" id="ARBA00011738"/>
    </source>
</evidence>
<keyword evidence="7" id="KW-0436">Ligase</keyword>
<dbReference type="SUPFAM" id="SSF56059">
    <property type="entry name" value="Glutathione synthetase ATP-binding domain-like"/>
    <property type="match status" value="1"/>
</dbReference>
<evidence type="ECO:0000256" key="12">
    <source>
        <dbReference type="ARBA" id="ARBA00048425"/>
    </source>
</evidence>
<dbReference type="Pfam" id="PF07478">
    <property type="entry name" value="Dala_Dala_lig_C"/>
    <property type="match status" value="1"/>
</dbReference>
<dbReference type="Gene3D" id="3.40.1190.10">
    <property type="entry name" value="Mur-like, catalytic domain"/>
    <property type="match status" value="1"/>
</dbReference>
<dbReference type="Gene3D" id="3.90.190.20">
    <property type="entry name" value="Mur ligase, C-terminal domain"/>
    <property type="match status" value="1"/>
</dbReference>
<dbReference type="GO" id="GO:0071161">
    <property type="term" value="F:cyanophycin synthetase activity (L-arginine-adding)"/>
    <property type="evidence" value="ECO:0007669"/>
    <property type="project" value="UniProtKB-EC"/>
</dbReference>
<dbReference type="InterPro" id="IPR036615">
    <property type="entry name" value="Mur_ligase_C_dom_sf"/>
</dbReference>
<feature type="transmembrane region" description="Helical" evidence="15">
    <location>
        <begin position="20"/>
        <end position="39"/>
    </location>
</feature>
<evidence type="ECO:0000256" key="6">
    <source>
        <dbReference type="ARBA" id="ARBA00022036"/>
    </source>
</evidence>
<dbReference type="InterPro" id="IPR004101">
    <property type="entry name" value="Mur_ligase_C"/>
</dbReference>
<dbReference type="EMBL" id="ATHO01000014">
    <property type="protein sequence ID" value="EQB13819.1"/>
    <property type="molecule type" value="Genomic_DNA"/>
</dbReference>
<keyword evidence="9 13" id="KW-0067">ATP-binding</keyword>
<comment type="caution">
    <text evidence="17">The sequence shown here is derived from an EMBL/GenBank/DDBJ whole genome shotgun (WGS) entry which is preliminary data.</text>
</comment>
<evidence type="ECO:0000256" key="13">
    <source>
        <dbReference type="PROSITE-ProRule" id="PRU00409"/>
    </source>
</evidence>
<evidence type="ECO:0000313" key="17">
    <source>
        <dbReference type="EMBL" id="EQB13819.1"/>
    </source>
</evidence>
<dbReference type="GO" id="GO:0071160">
    <property type="term" value="F:cyanophycin synthetase activity (L-aspartate-adding)"/>
    <property type="evidence" value="ECO:0007669"/>
    <property type="project" value="UniProtKB-EC"/>
</dbReference>
<dbReference type="AlphaFoldDB" id="T0IVX3"/>
<evidence type="ECO:0000256" key="8">
    <source>
        <dbReference type="ARBA" id="ARBA00022741"/>
    </source>
</evidence>
<evidence type="ECO:0000256" key="7">
    <source>
        <dbReference type="ARBA" id="ARBA00022598"/>
    </source>
</evidence>
<dbReference type="NCBIfam" id="TIGR02068">
    <property type="entry name" value="cya_phycin_syn"/>
    <property type="match status" value="1"/>
</dbReference>
<dbReference type="Gene3D" id="3.30.470.20">
    <property type="entry name" value="ATP-grasp fold, B domain"/>
    <property type="match status" value="2"/>
</dbReference>
<evidence type="ECO:0000313" key="18">
    <source>
        <dbReference type="Proteomes" id="UP000015525"/>
    </source>
</evidence>
<accession>T0IVX3</accession>
<keyword evidence="15" id="KW-0472">Membrane</keyword>
<dbReference type="SUPFAM" id="SSF53623">
    <property type="entry name" value="MurD-like peptide ligases, catalytic domain"/>
    <property type="match status" value="1"/>
</dbReference>
<dbReference type="GO" id="GO:0004326">
    <property type="term" value="F:tetrahydrofolylpolyglutamate synthase activity"/>
    <property type="evidence" value="ECO:0007669"/>
    <property type="project" value="InterPro"/>
</dbReference>
<dbReference type="EC" id="6.3.2.30" evidence="4"/>
<dbReference type="PROSITE" id="PS01011">
    <property type="entry name" value="FOLYLPOLYGLU_SYNT_1"/>
    <property type="match status" value="1"/>
</dbReference>